<feature type="transmembrane region" description="Helical" evidence="1">
    <location>
        <begin position="112"/>
        <end position="128"/>
    </location>
</feature>
<keyword evidence="1" id="KW-0812">Transmembrane</keyword>
<dbReference type="AlphaFoldDB" id="A0A8J7J4N3"/>
<dbReference type="PANTHER" id="PTHR35302:SF1">
    <property type="entry name" value="PROTEIN COFACTOR ASSEMBLY OF COMPLEX C SUBUNIT B CCB1, CHLOROPLASTIC"/>
    <property type="match status" value="1"/>
</dbReference>
<feature type="transmembrane region" description="Helical" evidence="1">
    <location>
        <begin position="6"/>
        <end position="24"/>
    </location>
</feature>
<sequence>MNSPILSSTFFLTLLLLVGLFFFIRASVKDRTERIELIPEGEEKSLLDRLQSYFEQRSYRIIAVDPAQQKLTFEGAVRPSGWLAIFLSGLAACGLLCLALVLSFGFPESGKIPLSLLLLSPLAGWFYWRKAGRLEQATLEVRGTEDPKQGKRAIAVTAHRDELASLQKTLKSEVPK</sequence>
<dbReference type="Proteomes" id="UP000654482">
    <property type="component" value="Unassembled WGS sequence"/>
</dbReference>
<reference evidence="2" key="1">
    <citation type="submission" date="2020-10" db="EMBL/GenBank/DDBJ databases">
        <authorList>
            <person name="Castelo-Branco R."/>
            <person name="Eusebio N."/>
            <person name="Adriana R."/>
            <person name="Vieira A."/>
            <person name="Brugerolle De Fraissinette N."/>
            <person name="Rezende De Castro R."/>
            <person name="Schneider M.P."/>
            <person name="Vasconcelos V."/>
            <person name="Leao P.N."/>
        </authorList>
    </citation>
    <scope>NUCLEOTIDE SEQUENCE</scope>
    <source>
        <strain evidence="2">LEGE 07157</strain>
    </source>
</reference>
<accession>A0A8J7J4N3</accession>
<evidence type="ECO:0000313" key="2">
    <source>
        <dbReference type="EMBL" id="MBE9117619.1"/>
    </source>
</evidence>
<keyword evidence="3" id="KW-1185">Reference proteome</keyword>
<gene>
    <name evidence="2" type="ORF">IQ249_17105</name>
</gene>
<dbReference type="RefSeq" id="WP_194030705.1">
    <property type="nucleotide sequence ID" value="NZ_JADEWZ010000027.1"/>
</dbReference>
<comment type="caution">
    <text evidence="2">The sequence shown here is derived from an EMBL/GenBank/DDBJ whole genome shotgun (WGS) entry which is preliminary data.</text>
</comment>
<feature type="transmembrane region" description="Helical" evidence="1">
    <location>
        <begin position="82"/>
        <end position="106"/>
    </location>
</feature>
<keyword evidence="1" id="KW-1133">Transmembrane helix</keyword>
<organism evidence="2 3">
    <name type="scientific">Lusitaniella coriacea LEGE 07157</name>
    <dbReference type="NCBI Taxonomy" id="945747"/>
    <lineage>
        <taxon>Bacteria</taxon>
        <taxon>Bacillati</taxon>
        <taxon>Cyanobacteriota</taxon>
        <taxon>Cyanophyceae</taxon>
        <taxon>Spirulinales</taxon>
        <taxon>Lusitaniellaceae</taxon>
        <taxon>Lusitaniella</taxon>
    </lineage>
</organism>
<protein>
    <submittedName>
        <fullName evidence="2">Cofactor assembly of complex C subunit B</fullName>
    </submittedName>
</protein>
<proteinExistence type="predicted"/>
<dbReference type="InterPro" id="IPR021919">
    <property type="entry name" value="CCB1"/>
</dbReference>
<evidence type="ECO:0000256" key="1">
    <source>
        <dbReference type="SAM" id="Phobius"/>
    </source>
</evidence>
<evidence type="ECO:0000313" key="3">
    <source>
        <dbReference type="Proteomes" id="UP000654482"/>
    </source>
</evidence>
<keyword evidence="1" id="KW-0472">Membrane</keyword>
<dbReference type="EMBL" id="JADEWZ010000027">
    <property type="protein sequence ID" value="MBE9117619.1"/>
    <property type="molecule type" value="Genomic_DNA"/>
</dbReference>
<dbReference type="Pfam" id="PF12046">
    <property type="entry name" value="CCB1"/>
    <property type="match status" value="1"/>
</dbReference>
<name>A0A8J7J4N3_9CYAN</name>
<dbReference type="PANTHER" id="PTHR35302">
    <property type="match status" value="1"/>
</dbReference>